<feature type="coiled-coil region" evidence="1">
    <location>
        <begin position="128"/>
        <end position="155"/>
    </location>
</feature>
<evidence type="ECO:0000313" key="4">
    <source>
        <dbReference type="Proteomes" id="UP001141552"/>
    </source>
</evidence>
<reference evidence="3" key="1">
    <citation type="submission" date="2022-02" db="EMBL/GenBank/DDBJ databases">
        <authorList>
            <person name="Henning P.M."/>
            <person name="McCubbin A.G."/>
            <person name="Shore J.S."/>
        </authorList>
    </citation>
    <scope>NUCLEOTIDE SEQUENCE</scope>
    <source>
        <strain evidence="3">F60SS</strain>
        <tissue evidence="3">Leaves</tissue>
    </source>
</reference>
<dbReference type="AlphaFoldDB" id="A0A9Q0F6T5"/>
<proteinExistence type="predicted"/>
<feature type="non-terminal residue" evidence="3">
    <location>
        <position position="610"/>
    </location>
</feature>
<dbReference type="PANTHER" id="PTHR34380">
    <property type="entry name" value="BNAA03G12380D PROTEIN"/>
    <property type="match status" value="1"/>
</dbReference>
<feature type="compositionally biased region" description="Basic and acidic residues" evidence="2">
    <location>
        <begin position="381"/>
        <end position="397"/>
    </location>
</feature>
<feature type="region of interest" description="Disordered" evidence="2">
    <location>
        <begin position="381"/>
        <end position="485"/>
    </location>
</feature>
<dbReference type="Proteomes" id="UP001141552">
    <property type="component" value="Unassembled WGS sequence"/>
</dbReference>
<keyword evidence="1" id="KW-0175">Coiled coil</keyword>
<protein>
    <submittedName>
        <fullName evidence="3">Uncharacterized protein</fullName>
    </submittedName>
</protein>
<organism evidence="3 4">
    <name type="scientific">Turnera subulata</name>
    <dbReference type="NCBI Taxonomy" id="218843"/>
    <lineage>
        <taxon>Eukaryota</taxon>
        <taxon>Viridiplantae</taxon>
        <taxon>Streptophyta</taxon>
        <taxon>Embryophyta</taxon>
        <taxon>Tracheophyta</taxon>
        <taxon>Spermatophyta</taxon>
        <taxon>Magnoliopsida</taxon>
        <taxon>eudicotyledons</taxon>
        <taxon>Gunneridae</taxon>
        <taxon>Pentapetalae</taxon>
        <taxon>rosids</taxon>
        <taxon>fabids</taxon>
        <taxon>Malpighiales</taxon>
        <taxon>Passifloraceae</taxon>
        <taxon>Turnera</taxon>
    </lineage>
</organism>
<feature type="region of interest" description="Disordered" evidence="2">
    <location>
        <begin position="1"/>
        <end position="23"/>
    </location>
</feature>
<evidence type="ECO:0000256" key="1">
    <source>
        <dbReference type="SAM" id="Coils"/>
    </source>
</evidence>
<keyword evidence="4" id="KW-1185">Reference proteome</keyword>
<dbReference type="OrthoDB" id="1899721at2759"/>
<accession>A0A9Q0F6T5</accession>
<feature type="compositionally biased region" description="Gly residues" evidence="2">
    <location>
        <begin position="97"/>
        <end position="106"/>
    </location>
</feature>
<dbReference type="PANTHER" id="PTHR34380:SF1">
    <property type="entry name" value="OS01G0221300 PROTEIN"/>
    <property type="match status" value="1"/>
</dbReference>
<comment type="caution">
    <text evidence="3">The sequence shown here is derived from an EMBL/GenBank/DDBJ whole genome shotgun (WGS) entry which is preliminary data.</text>
</comment>
<dbReference type="EMBL" id="JAKUCV010006766">
    <property type="protein sequence ID" value="KAJ4825998.1"/>
    <property type="molecule type" value="Genomic_DNA"/>
</dbReference>
<feature type="compositionally biased region" description="Acidic residues" evidence="2">
    <location>
        <begin position="406"/>
        <end position="421"/>
    </location>
</feature>
<gene>
    <name evidence="3" type="ORF">Tsubulata_027591</name>
</gene>
<sequence>IAKDNSKTKEKREEHGRSPDEKTFEPIFFCYMETAAAEEAESTKGLTPEEHGQGCKKCGEWEVRVVELEVEIKNARVENEALQLELKELMSGDSGRRNGGGEVRVGGGDDKVLAEEEEDGYFEVVAENEALRCEKRHAEGEAKVWKAKCEELERVLRSRGGEFVAQGSEKEVVDVEATCKTPGTPFGRIEPKSSPFIEGRKYVRPVRKQLSFQEEGTPQKRMAPSTPASVKPSCISVINIMDSDDESGADDVNMTREVCVSKDCALAGSLNIEVEKGSENILQRGAVANDGCEEDLDACDENSPLILTPKRKRAPNVVRSDSESEDDDIPIAKAKSMACREPVPDQSGSDIGAAVVYDVKSTVAPPRRRLMTLRECEGKVKMERTSSVKTRECRYERGIPTTGENQDSEAEDDELDSESDSMDNFIVESDMSDGNDACSELEDRSDGYDNQMEDESQGDELQPKAKLDDNDSQSGDGSDGDTNFDDILSMIQRSKDRRFKWNNEAEMLADFGKYHELCMKAVCALFRQQTEEEQARKITLNKNSRGFSHCDAERGSNLALLLTEGDPWSDPKKSIEELHPKAVELCRTLATRYSRQLFDIFKNKEDPFFQ</sequence>
<evidence type="ECO:0000313" key="3">
    <source>
        <dbReference type="EMBL" id="KAJ4825998.1"/>
    </source>
</evidence>
<name>A0A9Q0F6T5_9ROSI</name>
<reference evidence="3" key="2">
    <citation type="journal article" date="2023" name="Plants (Basel)">
        <title>Annotation of the Turnera subulata (Passifloraceae) Draft Genome Reveals the S-Locus Evolved after the Divergence of Turneroideae from Passifloroideae in a Stepwise Manner.</title>
        <authorList>
            <person name="Henning P.M."/>
            <person name="Roalson E.H."/>
            <person name="Mir W."/>
            <person name="McCubbin A.G."/>
            <person name="Shore J.S."/>
        </authorList>
    </citation>
    <scope>NUCLEOTIDE SEQUENCE</scope>
    <source>
        <strain evidence="3">F60SS</strain>
    </source>
</reference>
<evidence type="ECO:0000256" key="2">
    <source>
        <dbReference type="SAM" id="MobiDB-lite"/>
    </source>
</evidence>
<feature type="region of interest" description="Disordered" evidence="2">
    <location>
        <begin position="90"/>
        <end position="110"/>
    </location>
</feature>